<dbReference type="EMBL" id="QYUK01000011">
    <property type="protein sequence ID" value="RJF87939.1"/>
    <property type="molecule type" value="Genomic_DNA"/>
</dbReference>
<dbReference type="GO" id="GO:0042597">
    <property type="term" value="C:periplasmic space"/>
    <property type="evidence" value="ECO:0007669"/>
    <property type="project" value="UniProtKB-SubCell"/>
</dbReference>
<dbReference type="InterPro" id="IPR031811">
    <property type="entry name" value="ALGX/ALGJ_SGNH-like"/>
</dbReference>
<keyword evidence="3" id="KW-0808">Transferase</keyword>
<evidence type="ECO:0000256" key="2">
    <source>
        <dbReference type="ARBA" id="ARBA00005182"/>
    </source>
</evidence>
<evidence type="ECO:0000256" key="7">
    <source>
        <dbReference type="SAM" id="Phobius"/>
    </source>
</evidence>
<keyword evidence="9" id="KW-0132">Cell division</keyword>
<feature type="transmembrane region" description="Helical" evidence="7">
    <location>
        <begin position="12"/>
        <end position="35"/>
    </location>
</feature>
<keyword evidence="7" id="KW-1133">Transmembrane helix</keyword>
<dbReference type="GO" id="GO:0051301">
    <property type="term" value="P:cell division"/>
    <property type="evidence" value="ECO:0007669"/>
    <property type="project" value="UniProtKB-KW"/>
</dbReference>
<sequence>MSEKGSENRETGPLPGLVLALVLVAGLISGLSSLLSPQGGALLKRATLADVAAGRTTGELSRLLNDDLLAGATLAQAARAIDWLAVGDLGAAVRRGCDGWLFLREELEIHADPAQAMARRADLVARVATQLRARGIGLVIAVAPDKSRIESRHLCGLARPAILDDRLAGFNALLTARGVETADLAAALRPLDGERYYRTDTHWNERGARAAAQAIATRLVSSGRAPPRAGEATLTPGAPVERIGDLIRLAGLGDVPAGFRPAGDVAASTNIVQPSLGGDDLLGDAPGPPVVMIGSSFSRNANFIGFLAAALGVPVGDMARDGAGFDGAARAYFANAAFRDTPPAIVIWEIPERVIDAPAAAAEQSWDGDLAAKAP</sequence>
<protein>
    <submittedName>
        <fullName evidence="9">Cell division protein FtsQ</fullName>
    </submittedName>
</protein>
<keyword evidence="4" id="KW-0732">Signal</keyword>
<feature type="domain" description="AlgX/AlgJ SGNH hydrolase-like" evidence="8">
    <location>
        <begin position="93"/>
        <end position="352"/>
    </location>
</feature>
<keyword evidence="10" id="KW-1185">Reference proteome</keyword>
<evidence type="ECO:0000313" key="10">
    <source>
        <dbReference type="Proteomes" id="UP000284605"/>
    </source>
</evidence>
<evidence type="ECO:0000313" key="9">
    <source>
        <dbReference type="EMBL" id="RJF87939.1"/>
    </source>
</evidence>
<gene>
    <name evidence="9" type="ORF">D3874_13675</name>
</gene>
<comment type="subcellular location">
    <subcellularLocation>
        <location evidence="1">Periplasm</location>
    </subcellularLocation>
</comment>
<evidence type="ECO:0000256" key="4">
    <source>
        <dbReference type="ARBA" id="ARBA00022729"/>
    </source>
</evidence>
<dbReference type="Pfam" id="PF16822">
    <property type="entry name" value="ALGX"/>
    <property type="match status" value="1"/>
</dbReference>
<keyword evidence="7" id="KW-0812">Transmembrane</keyword>
<dbReference type="GO" id="GO:0042121">
    <property type="term" value="P:alginic acid biosynthetic process"/>
    <property type="evidence" value="ECO:0007669"/>
    <property type="project" value="UniProtKB-UniPathway"/>
</dbReference>
<organism evidence="9 10">
    <name type="scientific">Oleomonas cavernae</name>
    <dbReference type="NCBI Taxonomy" id="2320859"/>
    <lineage>
        <taxon>Bacteria</taxon>
        <taxon>Pseudomonadati</taxon>
        <taxon>Pseudomonadota</taxon>
        <taxon>Alphaproteobacteria</taxon>
        <taxon>Acetobacterales</taxon>
        <taxon>Acetobacteraceae</taxon>
        <taxon>Oleomonas</taxon>
    </lineage>
</organism>
<evidence type="ECO:0000256" key="3">
    <source>
        <dbReference type="ARBA" id="ARBA00022679"/>
    </source>
</evidence>
<keyword evidence="6" id="KW-0016">Alginate biosynthesis</keyword>
<evidence type="ECO:0000259" key="8">
    <source>
        <dbReference type="Pfam" id="PF16822"/>
    </source>
</evidence>
<dbReference type="UniPathway" id="UPA00286"/>
<keyword evidence="9" id="KW-0131">Cell cycle</keyword>
<reference evidence="9 10" key="1">
    <citation type="submission" date="2018-09" db="EMBL/GenBank/DDBJ databases">
        <authorList>
            <person name="Zhu H."/>
        </authorList>
    </citation>
    <scope>NUCLEOTIDE SEQUENCE [LARGE SCALE GENOMIC DNA]</scope>
    <source>
        <strain evidence="9 10">K1W22B-8</strain>
    </source>
</reference>
<keyword evidence="5" id="KW-0574">Periplasm</keyword>
<evidence type="ECO:0000256" key="6">
    <source>
        <dbReference type="ARBA" id="ARBA00022841"/>
    </source>
</evidence>
<name>A0A418WDB7_9PROT</name>
<proteinExistence type="predicted"/>
<dbReference type="RefSeq" id="WP_119778574.1">
    <property type="nucleotide sequence ID" value="NZ_QYUK01000011.1"/>
</dbReference>
<dbReference type="Proteomes" id="UP000284605">
    <property type="component" value="Unassembled WGS sequence"/>
</dbReference>
<dbReference type="OrthoDB" id="5243588at2"/>
<comment type="caution">
    <text evidence="9">The sequence shown here is derived from an EMBL/GenBank/DDBJ whole genome shotgun (WGS) entry which is preliminary data.</text>
</comment>
<dbReference type="GO" id="GO:0016740">
    <property type="term" value="F:transferase activity"/>
    <property type="evidence" value="ECO:0007669"/>
    <property type="project" value="UniProtKB-KW"/>
</dbReference>
<evidence type="ECO:0000256" key="5">
    <source>
        <dbReference type="ARBA" id="ARBA00022764"/>
    </source>
</evidence>
<keyword evidence="7" id="KW-0472">Membrane</keyword>
<accession>A0A418WDB7</accession>
<evidence type="ECO:0000256" key="1">
    <source>
        <dbReference type="ARBA" id="ARBA00004418"/>
    </source>
</evidence>
<comment type="pathway">
    <text evidence="2">Glycan biosynthesis; alginate biosynthesis.</text>
</comment>
<dbReference type="AlphaFoldDB" id="A0A418WDB7"/>